<dbReference type="RefSeq" id="WP_136736768.1">
    <property type="nucleotide sequence ID" value="NZ_SWDB01000032.1"/>
</dbReference>
<organism evidence="2 3">
    <name type="scientific">Thalassotalea mangrovi</name>
    <dbReference type="NCBI Taxonomy" id="2572245"/>
    <lineage>
        <taxon>Bacteria</taxon>
        <taxon>Pseudomonadati</taxon>
        <taxon>Pseudomonadota</taxon>
        <taxon>Gammaproteobacteria</taxon>
        <taxon>Alteromonadales</taxon>
        <taxon>Colwelliaceae</taxon>
        <taxon>Thalassotalea</taxon>
    </lineage>
</organism>
<evidence type="ECO:0000313" key="3">
    <source>
        <dbReference type="Proteomes" id="UP000307999"/>
    </source>
</evidence>
<dbReference type="EMBL" id="SWDB01000032">
    <property type="protein sequence ID" value="TKB43966.1"/>
    <property type="molecule type" value="Genomic_DNA"/>
</dbReference>
<evidence type="ECO:0000313" key="2">
    <source>
        <dbReference type="EMBL" id="TKB43966.1"/>
    </source>
</evidence>
<dbReference type="AlphaFoldDB" id="A0A4U1B3M0"/>
<dbReference type="NCBIfam" id="TIGR02595">
    <property type="entry name" value="PEP_CTERM"/>
    <property type="match status" value="1"/>
</dbReference>
<dbReference type="Pfam" id="PF07589">
    <property type="entry name" value="PEP-CTERM"/>
    <property type="match status" value="1"/>
</dbReference>
<name>A0A4U1B3M0_9GAMM</name>
<dbReference type="Proteomes" id="UP000307999">
    <property type="component" value="Unassembled WGS sequence"/>
</dbReference>
<gene>
    <name evidence="2" type="ORF">E8M12_13395</name>
</gene>
<reference evidence="2 3" key="1">
    <citation type="submission" date="2019-04" db="EMBL/GenBank/DDBJ databases">
        <title>Thalassotalea guangxiensis sp. nov., isolated from sediment of the coastal wetland.</title>
        <authorList>
            <person name="Zheng S."/>
            <person name="Zhang D."/>
        </authorList>
    </citation>
    <scope>NUCLEOTIDE SEQUENCE [LARGE SCALE GENOMIC DNA]</scope>
    <source>
        <strain evidence="2 3">ZS-4</strain>
    </source>
</reference>
<keyword evidence="3" id="KW-1185">Reference proteome</keyword>
<sequence>MSYSKTLIKLVVPIITSLLFLSTPAKAELISVFIDLSSSAGNKNDCSGYYGIPFDTCNLFATNANGEDVDISPIISKFEYEPTSGSATINSLYSSTVDGYEWEFSDGGDGDWSTGSFKYNPDDAADPGIRFYVAKASTGFTVHFDVDASVLAGDCATYGNNSWECMSQANVLASGTWYSWVTPLNDMGDPRGLSHISFYDTTRGPNEPPQEVPEPESLALFGLSLLGLVGVRRKYNC</sequence>
<dbReference type="OrthoDB" id="6228957at2"/>
<accession>A0A4U1B3M0</accession>
<dbReference type="InterPro" id="IPR013424">
    <property type="entry name" value="Ice-binding_C"/>
</dbReference>
<evidence type="ECO:0000259" key="1">
    <source>
        <dbReference type="Pfam" id="PF07589"/>
    </source>
</evidence>
<protein>
    <submittedName>
        <fullName evidence="2">PEP-CTERM sorting domain-containing protein</fullName>
    </submittedName>
</protein>
<feature type="domain" description="Ice-binding protein C-terminal" evidence="1">
    <location>
        <begin position="212"/>
        <end position="234"/>
    </location>
</feature>
<comment type="caution">
    <text evidence="2">The sequence shown here is derived from an EMBL/GenBank/DDBJ whole genome shotgun (WGS) entry which is preliminary data.</text>
</comment>
<proteinExistence type="predicted"/>